<evidence type="ECO:0000256" key="2">
    <source>
        <dbReference type="ARBA" id="ARBA00022475"/>
    </source>
</evidence>
<dbReference type="PANTHER" id="PTHR48056">
    <property type="entry name" value="LRR RECEPTOR-LIKE SERINE/THREONINE-PROTEIN KINASE-RELATED"/>
    <property type="match status" value="1"/>
</dbReference>
<dbReference type="GO" id="GO:0005524">
    <property type="term" value="F:ATP binding"/>
    <property type="evidence" value="ECO:0007669"/>
    <property type="project" value="UniProtKB-UniRule"/>
</dbReference>
<dbReference type="GO" id="GO:0004674">
    <property type="term" value="F:protein serine/threonine kinase activity"/>
    <property type="evidence" value="ECO:0007669"/>
    <property type="project" value="UniProtKB-EC"/>
</dbReference>
<dbReference type="InterPro" id="IPR017441">
    <property type="entry name" value="Protein_kinase_ATP_BS"/>
</dbReference>
<dbReference type="Gene3D" id="3.80.10.10">
    <property type="entry name" value="Ribonuclease Inhibitor"/>
    <property type="match status" value="4"/>
</dbReference>
<reference evidence="15" key="1">
    <citation type="submission" date="2015-12" db="EMBL/GenBank/DDBJ databases">
        <title>Update maize B73 reference genome by single molecule sequencing technologies.</title>
        <authorList>
            <consortium name="Maize Genome Sequencing Project"/>
            <person name="Ware D."/>
        </authorList>
    </citation>
    <scope>NUCLEOTIDE SEQUENCE</scope>
    <source>
        <tissue evidence="15">Seedling</tissue>
    </source>
</reference>
<dbReference type="Gene3D" id="3.30.200.20">
    <property type="entry name" value="Phosphorylase Kinase, domain 1"/>
    <property type="match status" value="1"/>
</dbReference>
<dbReference type="eggNOG" id="ENOG502QPYS">
    <property type="taxonomic scope" value="Eukaryota"/>
</dbReference>
<evidence type="ECO:0000256" key="1">
    <source>
        <dbReference type="ARBA" id="ARBA00004162"/>
    </source>
</evidence>
<evidence type="ECO:0000256" key="7">
    <source>
        <dbReference type="ARBA" id="ARBA00022741"/>
    </source>
</evidence>
<dbReference type="FunFam" id="3.80.10.10:FF:000041">
    <property type="entry name" value="LRR receptor-like serine/threonine-protein kinase ERECTA"/>
    <property type="match status" value="1"/>
</dbReference>
<dbReference type="InterPro" id="IPR001245">
    <property type="entry name" value="Ser-Thr/Tyr_kinase_cat_dom"/>
</dbReference>
<dbReference type="InterPro" id="IPR050647">
    <property type="entry name" value="Plant_LRR-RLKs"/>
</dbReference>
<evidence type="ECO:0000256" key="4">
    <source>
        <dbReference type="ARBA" id="ARBA00022692"/>
    </source>
</evidence>
<dbReference type="SMR" id="A0A1D6Q4X9"/>
<dbReference type="PANTHER" id="PTHR48056:SF81">
    <property type="entry name" value="RECEPTOR PROTEIN-TYROSINE KINASE CEPR1"/>
    <property type="match status" value="1"/>
</dbReference>
<dbReference type="EMBL" id="CM000780">
    <property type="protein sequence ID" value="AQK53602.1"/>
    <property type="molecule type" value="Genomic_DNA"/>
</dbReference>
<keyword evidence="6" id="KW-0677">Repeat</keyword>
<dbReference type="InterPro" id="IPR000719">
    <property type="entry name" value="Prot_kinase_dom"/>
</dbReference>
<gene>
    <name evidence="15" type="ORF">ZEAMMB73_Zm00001d051094</name>
</gene>
<dbReference type="PaxDb" id="4577-GRMZM2G165387_P01"/>
<keyword evidence="8 13" id="KW-0067">ATP-binding</keyword>
<evidence type="ECO:0000256" key="6">
    <source>
        <dbReference type="ARBA" id="ARBA00022737"/>
    </source>
</evidence>
<dbReference type="AlphaFoldDB" id="A0A1D6Q4X9"/>
<dbReference type="Pfam" id="PF08263">
    <property type="entry name" value="LRRNT_2"/>
    <property type="match status" value="1"/>
</dbReference>
<dbReference type="PROSITE" id="PS50011">
    <property type="entry name" value="PROTEIN_KINASE_DOM"/>
    <property type="match status" value="1"/>
</dbReference>
<keyword evidence="11" id="KW-0675">Receptor</keyword>
<proteinExistence type="predicted"/>
<keyword evidence="4" id="KW-0812">Transmembrane</keyword>
<dbReference type="SUPFAM" id="SSF52047">
    <property type="entry name" value="RNI-like"/>
    <property type="match status" value="1"/>
</dbReference>
<evidence type="ECO:0000259" key="14">
    <source>
        <dbReference type="PROSITE" id="PS50011"/>
    </source>
</evidence>
<dbReference type="STRING" id="4577.A0A1D6Q4X9"/>
<dbReference type="FunFam" id="3.80.10.10:FF:000383">
    <property type="entry name" value="Leucine-rich repeat receptor protein kinase EMS1"/>
    <property type="match status" value="1"/>
</dbReference>
<dbReference type="Pfam" id="PF13855">
    <property type="entry name" value="LRR_8"/>
    <property type="match status" value="1"/>
</dbReference>
<evidence type="ECO:0000256" key="13">
    <source>
        <dbReference type="PROSITE-ProRule" id="PRU10141"/>
    </source>
</evidence>
<evidence type="ECO:0000256" key="8">
    <source>
        <dbReference type="ARBA" id="ARBA00022840"/>
    </source>
</evidence>
<name>A0A1D6Q4X9_MAIZE</name>
<dbReference type="SMART" id="SM00220">
    <property type="entry name" value="S_TKc"/>
    <property type="match status" value="1"/>
</dbReference>
<dbReference type="InterPro" id="IPR032675">
    <property type="entry name" value="LRR_dom_sf"/>
</dbReference>
<evidence type="ECO:0000256" key="12">
    <source>
        <dbReference type="ARBA" id="ARBA00023180"/>
    </source>
</evidence>
<dbReference type="PROSITE" id="PS00107">
    <property type="entry name" value="PROTEIN_KINASE_ATP"/>
    <property type="match status" value="1"/>
</dbReference>
<evidence type="ECO:0000313" key="15">
    <source>
        <dbReference type="EMBL" id="AQK53602.1"/>
    </source>
</evidence>
<evidence type="ECO:0000256" key="3">
    <source>
        <dbReference type="ARBA" id="ARBA00022614"/>
    </source>
</evidence>
<evidence type="ECO:0000256" key="11">
    <source>
        <dbReference type="ARBA" id="ARBA00023170"/>
    </source>
</evidence>
<accession>A0A1D6Q4X9</accession>
<keyword evidence="10" id="KW-0472">Membrane</keyword>
<comment type="subcellular location">
    <subcellularLocation>
        <location evidence="1">Cell membrane</location>
        <topology evidence="1">Single-pass membrane protein</topology>
    </subcellularLocation>
</comment>
<evidence type="ECO:0000256" key="10">
    <source>
        <dbReference type="ARBA" id="ARBA00023136"/>
    </source>
</evidence>
<keyword evidence="3" id="KW-0433">Leucine-rich repeat</keyword>
<dbReference type="InParanoid" id="A0A1D6Q4X9"/>
<organism evidence="15">
    <name type="scientific">Zea mays</name>
    <name type="common">Maize</name>
    <dbReference type="NCBI Taxonomy" id="4577"/>
    <lineage>
        <taxon>Eukaryota</taxon>
        <taxon>Viridiplantae</taxon>
        <taxon>Streptophyta</taxon>
        <taxon>Embryophyta</taxon>
        <taxon>Tracheophyta</taxon>
        <taxon>Spermatophyta</taxon>
        <taxon>Magnoliopsida</taxon>
        <taxon>Liliopsida</taxon>
        <taxon>Poales</taxon>
        <taxon>Poaceae</taxon>
        <taxon>PACMAD clade</taxon>
        <taxon>Panicoideae</taxon>
        <taxon>Andropogonodae</taxon>
        <taxon>Andropogoneae</taxon>
        <taxon>Tripsacinae</taxon>
        <taxon>Zea</taxon>
    </lineage>
</organism>
<evidence type="ECO:0000256" key="5">
    <source>
        <dbReference type="ARBA" id="ARBA00022729"/>
    </source>
</evidence>
<dbReference type="OMA" id="QYLMMAS"/>
<dbReference type="Pfam" id="PF00560">
    <property type="entry name" value="LRR_1"/>
    <property type="match status" value="5"/>
</dbReference>
<sequence length="592" mass="64899">MSHWKQPSKLAMLVVLLLLLCHAVDKVHCSTHHNNSQDFHSLLEFHKGITSDPNEALSNWNPSIHFCHWHGVNCSFTRPYRVTELNLTGQNLAGQISSSLGNLTFLHTLDLSYNSFSGPLPLLNKLRNLDVLFLGSNHLGDVIPDWLTNSSNLVDLDLSENNLTGHIPSNIGFLTKLEGIALYNNNLTGVIPPTLGNISTLEVVDFSANQLSGSIPNKVWQISNITMLNLGQNNLSGGIPDTLSNFSSLTALGLNNNKLGSALPSNIGDVFRHLNELYLDNNIFVGTIPTSLGNPSSLEALDLSNNHFSGKIPSSFGRLSKLQILNLELNMLEARDSEGWQFFDALANCSSLNILSVSQNLLHGPIPNSISNLSTTLQYLMMASNNLSGTVPPTIGKFSGLIKLSLANNNLTESNLIGRGRYGSVYRGKLKEMEVAVKVFDLEMRGAERSFLSECEALRSIQHRNLIPIITACSIVGTFKALIFEFMSNGNLDTWLRHKGDEEATRCLGLTQRINIVVNIADALDYLHHGCGRPTVHCDLKPSNILLDDDMNALLGDFGIASFYYDFETKWTCSSSSIGIKGTIGYIPPGRN</sequence>
<dbReference type="GO" id="GO:0005886">
    <property type="term" value="C:plasma membrane"/>
    <property type="evidence" value="ECO:0007669"/>
    <property type="project" value="UniProtKB-SubCell"/>
</dbReference>
<protein>
    <submittedName>
        <fullName evidence="15">Protein kinase domain containing protein</fullName>
    </submittedName>
</protein>
<dbReference type="InterPro" id="IPR011009">
    <property type="entry name" value="Kinase-like_dom_sf"/>
</dbReference>
<feature type="binding site" evidence="13">
    <location>
        <position position="438"/>
    </location>
    <ligand>
        <name>ATP</name>
        <dbReference type="ChEBI" id="CHEBI:30616"/>
    </ligand>
</feature>
<dbReference type="Gene3D" id="1.10.510.10">
    <property type="entry name" value="Transferase(Phosphotransferase) domain 1"/>
    <property type="match status" value="1"/>
</dbReference>
<keyword evidence="15" id="KW-0808">Transferase</keyword>
<keyword evidence="9" id="KW-1133">Transmembrane helix</keyword>
<keyword evidence="12" id="KW-0325">Glycoprotein</keyword>
<dbReference type="SUPFAM" id="SSF56112">
    <property type="entry name" value="Protein kinase-like (PK-like)"/>
    <property type="match status" value="1"/>
</dbReference>
<dbReference type="ExpressionAtlas" id="A0A1D6Q4X9">
    <property type="expression patterns" value="baseline and differential"/>
</dbReference>
<dbReference type="Pfam" id="PF07714">
    <property type="entry name" value="PK_Tyr_Ser-Thr"/>
    <property type="match status" value="1"/>
</dbReference>
<evidence type="ECO:0000256" key="9">
    <source>
        <dbReference type="ARBA" id="ARBA00022989"/>
    </source>
</evidence>
<keyword evidence="15" id="KW-0418">Kinase</keyword>
<keyword evidence="7 13" id="KW-0547">Nucleotide-binding</keyword>
<keyword evidence="5" id="KW-0732">Signal</keyword>
<keyword evidence="2" id="KW-1003">Cell membrane</keyword>
<dbReference type="InterPro" id="IPR013210">
    <property type="entry name" value="LRR_N_plant-typ"/>
</dbReference>
<dbReference type="InterPro" id="IPR001611">
    <property type="entry name" value="Leu-rich_rpt"/>
</dbReference>
<feature type="domain" description="Protein kinase" evidence="14">
    <location>
        <begin position="411"/>
        <end position="592"/>
    </location>
</feature>
<dbReference type="FunFam" id="3.80.10.10:FF:000565">
    <property type="entry name" value="Leucine-rich repeat receptor-like kinase protein FLORAL ORGAN NUMBER1"/>
    <property type="match status" value="1"/>
</dbReference>